<keyword evidence="1" id="KW-0863">Zinc-finger</keyword>
<feature type="region of interest" description="Disordered" evidence="2">
    <location>
        <begin position="41"/>
        <end position="60"/>
    </location>
</feature>
<feature type="region of interest" description="Disordered" evidence="2">
    <location>
        <begin position="106"/>
        <end position="129"/>
    </location>
</feature>
<dbReference type="eggNOG" id="ENOG502SBGS">
    <property type="taxonomic scope" value="Eukaryota"/>
</dbReference>
<feature type="compositionally biased region" description="Low complexity" evidence="2">
    <location>
        <begin position="321"/>
        <end position="333"/>
    </location>
</feature>
<protein>
    <recommendedName>
        <fullName evidence="3">RING-type domain-containing protein</fullName>
    </recommendedName>
</protein>
<evidence type="ECO:0000256" key="2">
    <source>
        <dbReference type="SAM" id="MobiDB-lite"/>
    </source>
</evidence>
<feature type="compositionally biased region" description="Low complexity" evidence="2">
    <location>
        <begin position="109"/>
        <end position="129"/>
    </location>
</feature>
<gene>
    <name evidence="4" type="ORF">MGYG_03762</name>
</gene>
<dbReference type="InParanoid" id="E4UTV2"/>
<keyword evidence="1" id="KW-0862">Zinc</keyword>
<dbReference type="OrthoDB" id="4174185at2759"/>
<evidence type="ECO:0000313" key="4">
    <source>
        <dbReference type="EMBL" id="EFR00758.1"/>
    </source>
</evidence>
<dbReference type="STRING" id="535722.E4UTV2"/>
<evidence type="ECO:0000313" key="5">
    <source>
        <dbReference type="Proteomes" id="UP000002669"/>
    </source>
</evidence>
<feature type="region of interest" description="Disordered" evidence="2">
    <location>
        <begin position="374"/>
        <end position="439"/>
    </location>
</feature>
<feature type="compositionally biased region" description="Low complexity" evidence="2">
    <location>
        <begin position="399"/>
        <end position="430"/>
    </location>
</feature>
<dbReference type="Gene3D" id="3.30.40.10">
    <property type="entry name" value="Zinc/RING finger domain, C3HC4 (zinc finger)"/>
    <property type="match status" value="1"/>
</dbReference>
<feature type="region of interest" description="Disordered" evidence="2">
    <location>
        <begin position="1"/>
        <end position="28"/>
    </location>
</feature>
<feature type="region of interest" description="Disordered" evidence="2">
    <location>
        <begin position="321"/>
        <end position="362"/>
    </location>
</feature>
<dbReference type="EMBL" id="DS989824">
    <property type="protein sequence ID" value="EFR00758.1"/>
    <property type="molecule type" value="Genomic_DNA"/>
</dbReference>
<name>E4UTV2_ARTGP</name>
<keyword evidence="5" id="KW-1185">Reference proteome</keyword>
<feature type="domain" description="RING-type" evidence="3">
    <location>
        <begin position="522"/>
        <end position="568"/>
    </location>
</feature>
<proteinExistence type="predicted"/>
<feature type="region of interest" description="Disordered" evidence="2">
    <location>
        <begin position="198"/>
        <end position="269"/>
    </location>
</feature>
<dbReference type="AlphaFoldDB" id="E4UTV2"/>
<sequence>MPPPPRKRREEPSLSWPFPPDSPVSPQALDQADRLQWLNSSSNRDSAHFPSMASEYSHSGFQPGIASSRHSVSRAFPVNFQGLPALQNRERANPQVTTGYLVPYSRRQNAGSSSNNNNNNNNGNTNANANANANIVVTTNANTNSNVSIDSMASLQGASPAESTGAFDPLIGFYPSLEPDRSSDSPFRARTFNLLNDHRTPNNAVTGSPAARPSYGSHILQRQQIQQRQENLEPRMSPAFSAAPAATPHQAHRDSTNPPEVGSTPFTNFDINEIMGSNLDTEPSYSTLQELMQERELNQGQGQESESFLFSLNPAVPTTAAATTATTTAATPTAHRRRSAQDMASSENEPTSQQAQGSGEGLYQRRVRMRTLRVSPASSTQQPPPPSSSQPQPQPQPAPTSNNNTATTTTSASATATAATATTASATPNQRPIDPIFGYHHPNSNSSTFFTYMDAMNRHMASRMDSDQRLQMLREYQQRETLRRRAAARNPQPTEQPVGLDVQTDGRPEPKDSASLMVNMECKVCMTQLVDTVLIPCGHAVLCRWCAEQHLLPKIGSRRLPPACPMCRRPIKQRLRMFIS</sequence>
<evidence type="ECO:0000259" key="3">
    <source>
        <dbReference type="PROSITE" id="PS50089"/>
    </source>
</evidence>
<dbReference type="OMA" id="EIMGSAM"/>
<dbReference type="InterPro" id="IPR001841">
    <property type="entry name" value="Znf_RING"/>
</dbReference>
<feature type="compositionally biased region" description="Low complexity" evidence="2">
    <location>
        <begin position="238"/>
        <end position="249"/>
    </location>
</feature>
<dbReference type="VEuPathDB" id="FungiDB:MGYG_03762"/>
<dbReference type="InterPro" id="IPR013083">
    <property type="entry name" value="Znf_RING/FYVE/PHD"/>
</dbReference>
<organism evidence="5">
    <name type="scientific">Arthroderma gypseum (strain ATCC MYA-4604 / CBS 118893)</name>
    <name type="common">Microsporum gypseum</name>
    <dbReference type="NCBI Taxonomy" id="535722"/>
    <lineage>
        <taxon>Eukaryota</taxon>
        <taxon>Fungi</taxon>
        <taxon>Dikarya</taxon>
        <taxon>Ascomycota</taxon>
        <taxon>Pezizomycotina</taxon>
        <taxon>Eurotiomycetes</taxon>
        <taxon>Eurotiomycetidae</taxon>
        <taxon>Onygenales</taxon>
        <taxon>Arthrodermataceae</taxon>
        <taxon>Nannizzia</taxon>
    </lineage>
</organism>
<dbReference type="HOGENOM" id="CLU_036494_0_0_1"/>
<keyword evidence="1" id="KW-0479">Metal-binding</keyword>
<accession>E4UTV2</accession>
<feature type="region of interest" description="Disordered" evidence="2">
    <location>
        <begin position="484"/>
        <end position="511"/>
    </location>
</feature>
<reference evidence="5" key="1">
    <citation type="journal article" date="2012" name="MBio">
        <title>Comparative genome analysis of Trichophyton rubrum and related dermatophytes reveals candidate genes involved in infection.</title>
        <authorList>
            <person name="Martinez D.A."/>
            <person name="Oliver B.G."/>
            <person name="Graeser Y."/>
            <person name="Goldberg J.M."/>
            <person name="Li W."/>
            <person name="Martinez-Rossi N.M."/>
            <person name="Monod M."/>
            <person name="Shelest E."/>
            <person name="Barton R.C."/>
            <person name="Birch E."/>
            <person name="Brakhage A.A."/>
            <person name="Chen Z."/>
            <person name="Gurr S.J."/>
            <person name="Heiman D."/>
            <person name="Heitman J."/>
            <person name="Kosti I."/>
            <person name="Rossi A."/>
            <person name="Saif S."/>
            <person name="Samalova M."/>
            <person name="Saunders C.W."/>
            <person name="Shea T."/>
            <person name="Summerbell R.C."/>
            <person name="Xu J."/>
            <person name="Young S."/>
            <person name="Zeng Q."/>
            <person name="Birren B.W."/>
            <person name="Cuomo C.A."/>
            <person name="White T.C."/>
        </authorList>
    </citation>
    <scope>NUCLEOTIDE SEQUENCE [LARGE SCALE GENOMIC DNA]</scope>
    <source>
        <strain evidence="5">ATCC MYA-4604 / CBS 118893</strain>
    </source>
</reference>
<dbReference type="RefSeq" id="XP_003173588.1">
    <property type="nucleotide sequence ID" value="XM_003173540.1"/>
</dbReference>
<dbReference type="GO" id="GO:0008270">
    <property type="term" value="F:zinc ion binding"/>
    <property type="evidence" value="ECO:0007669"/>
    <property type="project" value="UniProtKB-KW"/>
</dbReference>
<dbReference type="Proteomes" id="UP000002669">
    <property type="component" value="Unassembled WGS sequence"/>
</dbReference>
<feature type="compositionally biased region" description="Pro residues" evidence="2">
    <location>
        <begin position="382"/>
        <end position="398"/>
    </location>
</feature>
<dbReference type="GeneID" id="10028871"/>
<evidence type="ECO:0000256" key="1">
    <source>
        <dbReference type="PROSITE-ProRule" id="PRU00175"/>
    </source>
</evidence>
<dbReference type="PROSITE" id="PS50089">
    <property type="entry name" value="ZF_RING_2"/>
    <property type="match status" value="1"/>
</dbReference>
<dbReference type="Pfam" id="PF13920">
    <property type="entry name" value="zf-C3HC4_3"/>
    <property type="match status" value="1"/>
</dbReference>
<dbReference type="SUPFAM" id="SSF57850">
    <property type="entry name" value="RING/U-box"/>
    <property type="match status" value="1"/>
</dbReference>
<feature type="compositionally biased region" description="Polar residues" evidence="2">
    <location>
        <begin position="342"/>
        <end position="357"/>
    </location>
</feature>
<dbReference type="SMART" id="SM00184">
    <property type="entry name" value="RING"/>
    <property type="match status" value="1"/>
</dbReference>